<evidence type="ECO:0000313" key="3">
    <source>
        <dbReference type="EMBL" id="RKS75366.1"/>
    </source>
</evidence>
<keyword evidence="2" id="KW-0812">Transmembrane</keyword>
<keyword evidence="2" id="KW-0472">Membrane</keyword>
<feature type="compositionally biased region" description="Polar residues" evidence="1">
    <location>
        <begin position="17"/>
        <end position="26"/>
    </location>
</feature>
<protein>
    <submittedName>
        <fullName evidence="3">Putative superfamily III holin-X</fullName>
    </submittedName>
</protein>
<reference evidence="3 4" key="1">
    <citation type="submission" date="2018-10" db="EMBL/GenBank/DDBJ databases">
        <title>Genomic Encyclopedia of Archaeal and Bacterial Type Strains, Phase II (KMG-II): from individual species to whole genera.</title>
        <authorList>
            <person name="Goeker M."/>
        </authorList>
    </citation>
    <scope>NUCLEOTIDE SEQUENCE [LARGE SCALE GENOMIC DNA]</scope>
    <source>
        <strain evidence="3 4">RP-AC37</strain>
    </source>
</reference>
<comment type="caution">
    <text evidence="3">The sequence shown here is derived from an EMBL/GenBank/DDBJ whole genome shotgun (WGS) entry which is preliminary data.</text>
</comment>
<feature type="transmembrane region" description="Helical" evidence="2">
    <location>
        <begin position="100"/>
        <end position="121"/>
    </location>
</feature>
<dbReference type="Proteomes" id="UP000281955">
    <property type="component" value="Unassembled WGS sequence"/>
</dbReference>
<name>A0A420XQ56_9ACTN</name>
<evidence type="ECO:0000256" key="1">
    <source>
        <dbReference type="SAM" id="MobiDB-lite"/>
    </source>
</evidence>
<keyword evidence="2" id="KW-1133">Transmembrane helix</keyword>
<evidence type="ECO:0000256" key="2">
    <source>
        <dbReference type="SAM" id="Phobius"/>
    </source>
</evidence>
<feature type="transmembrane region" description="Helical" evidence="2">
    <location>
        <begin position="62"/>
        <end position="88"/>
    </location>
</feature>
<dbReference type="OrthoDB" id="5150146at2"/>
<sequence length="150" mass="15558">MSTSYRGPENEAPVSQPIPSSPTSHEPSLGALVASATKDLSALVRSEIELAKHEVKDEVKHGVLGSAMFIVAGFFAFLALILLLIAAAYGLASLGLAPGWAFLIVAGVLLLVAGAVVFIGIRQLKKISVPEATIRTTKDSVATLKGSALH</sequence>
<dbReference type="Pfam" id="PF07332">
    <property type="entry name" value="Phage_holin_3_6"/>
    <property type="match status" value="1"/>
</dbReference>
<proteinExistence type="predicted"/>
<accession>A0A420XQ56</accession>
<dbReference type="AlphaFoldDB" id="A0A420XQ56"/>
<organism evidence="3 4">
    <name type="scientific">Motilibacter peucedani</name>
    <dbReference type="NCBI Taxonomy" id="598650"/>
    <lineage>
        <taxon>Bacteria</taxon>
        <taxon>Bacillati</taxon>
        <taxon>Actinomycetota</taxon>
        <taxon>Actinomycetes</taxon>
        <taxon>Motilibacterales</taxon>
        <taxon>Motilibacteraceae</taxon>
        <taxon>Motilibacter</taxon>
    </lineage>
</organism>
<evidence type="ECO:0000313" key="4">
    <source>
        <dbReference type="Proteomes" id="UP000281955"/>
    </source>
</evidence>
<keyword evidence="4" id="KW-1185">Reference proteome</keyword>
<dbReference type="InParanoid" id="A0A420XQ56"/>
<dbReference type="EMBL" id="RBWV01000011">
    <property type="protein sequence ID" value="RKS75366.1"/>
    <property type="molecule type" value="Genomic_DNA"/>
</dbReference>
<feature type="region of interest" description="Disordered" evidence="1">
    <location>
        <begin position="1"/>
        <end position="27"/>
    </location>
</feature>
<gene>
    <name evidence="3" type="ORF">CLV35_1829</name>
</gene>
<dbReference type="InterPro" id="IPR009937">
    <property type="entry name" value="Phage_holin_3_6"/>
</dbReference>